<feature type="transmembrane region" description="Helical" evidence="6">
    <location>
        <begin position="16"/>
        <end position="38"/>
    </location>
</feature>
<reference evidence="8" key="1">
    <citation type="submission" date="2020-05" db="EMBL/GenBank/DDBJ databases">
        <title>Phylogenomic resolution of chytrid fungi.</title>
        <authorList>
            <person name="Stajich J.E."/>
            <person name="Amses K."/>
            <person name="Simmons R."/>
            <person name="Seto K."/>
            <person name="Myers J."/>
            <person name="Bonds A."/>
            <person name="Quandt C.A."/>
            <person name="Barry K."/>
            <person name="Liu P."/>
            <person name="Grigoriev I."/>
            <person name="Longcore J.E."/>
            <person name="James T.Y."/>
        </authorList>
    </citation>
    <scope>NUCLEOTIDE SEQUENCE</scope>
    <source>
        <strain evidence="8">JEL0476</strain>
    </source>
</reference>
<dbReference type="EMBL" id="JADGJW010000185">
    <property type="protein sequence ID" value="KAJ3222233.1"/>
    <property type="molecule type" value="Genomic_DNA"/>
</dbReference>
<evidence type="ECO:0000256" key="4">
    <source>
        <dbReference type="ARBA" id="ARBA00022989"/>
    </source>
</evidence>
<evidence type="ECO:0000313" key="8">
    <source>
        <dbReference type="EMBL" id="KAJ3222233.1"/>
    </source>
</evidence>
<dbReference type="AlphaFoldDB" id="A0AAD5U2J6"/>
<evidence type="ECO:0000256" key="1">
    <source>
        <dbReference type="ARBA" id="ARBA00004141"/>
    </source>
</evidence>
<protein>
    <recommendedName>
        <fullName evidence="7">Amino acid transporter transmembrane domain-containing protein</fullName>
    </recommendedName>
</protein>
<evidence type="ECO:0000256" key="3">
    <source>
        <dbReference type="ARBA" id="ARBA00022692"/>
    </source>
</evidence>
<feature type="transmembrane region" description="Helical" evidence="6">
    <location>
        <begin position="92"/>
        <end position="114"/>
    </location>
</feature>
<evidence type="ECO:0000256" key="6">
    <source>
        <dbReference type="SAM" id="Phobius"/>
    </source>
</evidence>
<feature type="transmembrane region" description="Helical" evidence="6">
    <location>
        <begin position="206"/>
        <end position="226"/>
    </location>
</feature>
<feature type="transmembrane region" description="Helical" evidence="6">
    <location>
        <begin position="174"/>
        <end position="194"/>
    </location>
</feature>
<dbReference type="Gene3D" id="1.20.1740.10">
    <property type="entry name" value="Amino acid/polyamine transporter I"/>
    <property type="match status" value="1"/>
</dbReference>
<evidence type="ECO:0000259" key="7">
    <source>
        <dbReference type="Pfam" id="PF01490"/>
    </source>
</evidence>
<comment type="caution">
    <text evidence="8">The sequence shown here is derived from an EMBL/GenBank/DDBJ whole genome shotgun (WGS) entry which is preliminary data.</text>
</comment>
<dbReference type="Pfam" id="PF01490">
    <property type="entry name" value="Aa_trans"/>
    <property type="match status" value="1"/>
</dbReference>
<comment type="subcellular location">
    <subcellularLocation>
        <location evidence="1">Membrane</location>
        <topology evidence="1">Multi-pass membrane protein</topology>
    </subcellularLocation>
</comment>
<feature type="transmembrane region" description="Helical" evidence="6">
    <location>
        <begin position="121"/>
        <end position="142"/>
    </location>
</feature>
<keyword evidence="4 6" id="KW-1133">Transmembrane helix</keyword>
<organism evidence="8 9">
    <name type="scientific">Clydaea vesicula</name>
    <dbReference type="NCBI Taxonomy" id="447962"/>
    <lineage>
        <taxon>Eukaryota</taxon>
        <taxon>Fungi</taxon>
        <taxon>Fungi incertae sedis</taxon>
        <taxon>Chytridiomycota</taxon>
        <taxon>Chytridiomycota incertae sedis</taxon>
        <taxon>Chytridiomycetes</taxon>
        <taxon>Lobulomycetales</taxon>
        <taxon>Lobulomycetaceae</taxon>
        <taxon>Clydaea</taxon>
    </lineage>
</organism>
<feature type="transmembrane region" description="Helical" evidence="6">
    <location>
        <begin position="280"/>
        <end position="302"/>
    </location>
</feature>
<dbReference type="PANTHER" id="PTHR22950:SF349">
    <property type="entry name" value="AMINO ACID TRANSPORTER TRANSMEMBRANE DOMAIN-CONTAINING PROTEIN"/>
    <property type="match status" value="1"/>
</dbReference>
<gene>
    <name evidence="8" type="ORF">HK099_002546</name>
</gene>
<keyword evidence="5 6" id="KW-0472">Membrane</keyword>
<dbReference type="Proteomes" id="UP001211065">
    <property type="component" value="Unassembled WGS sequence"/>
</dbReference>
<feature type="domain" description="Amino acid transporter transmembrane" evidence="7">
    <location>
        <begin position="1"/>
        <end position="270"/>
    </location>
</feature>
<evidence type="ECO:0000256" key="5">
    <source>
        <dbReference type="ARBA" id="ARBA00023136"/>
    </source>
</evidence>
<name>A0AAD5U2J6_9FUNG</name>
<dbReference type="GO" id="GO:0005774">
    <property type="term" value="C:vacuolar membrane"/>
    <property type="evidence" value="ECO:0007669"/>
    <property type="project" value="TreeGrafter"/>
</dbReference>
<dbReference type="InterPro" id="IPR013057">
    <property type="entry name" value="AA_transpt_TM"/>
</dbReference>
<accession>A0AAD5U2J6</accession>
<evidence type="ECO:0000313" key="9">
    <source>
        <dbReference type="Proteomes" id="UP001211065"/>
    </source>
</evidence>
<dbReference type="GO" id="GO:0015179">
    <property type="term" value="F:L-amino acid transmembrane transporter activity"/>
    <property type="evidence" value="ECO:0007669"/>
    <property type="project" value="TreeGrafter"/>
</dbReference>
<proteinExistence type="inferred from homology"/>
<comment type="similarity">
    <text evidence="2">Belongs to the amino acid/polyamine transporter 2 family.</text>
</comment>
<feature type="transmembrane region" description="Helical" evidence="6">
    <location>
        <begin position="332"/>
        <end position="354"/>
    </location>
</feature>
<keyword evidence="3 6" id="KW-0812">Transmembrane</keyword>
<keyword evidence="9" id="KW-1185">Reference proteome</keyword>
<feature type="transmembrane region" description="Helical" evidence="6">
    <location>
        <begin position="63"/>
        <end position="86"/>
    </location>
</feature>
<evidence type="ECO:0000256" key="2">
    <source>
        <dbReference type="ARBA" id="ARBA00008066"/>
    </source>
</evidence>
<dbReference type="PANTHER" id="PTHR22950">
    <property type="entry name" value="AMINO ACID TRANSPORTER"/>
    <property type="match status" value="1"/>
</dbReference>
<sequence length="357" mass="39627">MGSSVLSVPFAFKLSGWYFALTLLSIFALSNLYSSLVLEKVMKTANSNSFVDIAKIAFGRKGFGFATIVFCLDLFFCGAMYVVLIADSLVSLYPSFLNATYVKTILVVTLVPFTWFKRLSVLAYSSFLGIVAIINIMAILIFDGVTSDIVGSSLFFVSETATLPPSLFEFPQSFGLLFSGFVCSTLLPSLYSEMKNKKDYKNMIKFSYIFVFLFSLAWGILGYLMFGSHVLPAVSENMTRNVNYDQVLNRVALWFLIVSLVTKYPIIMNALNLNLGFNNIVSLLGSFICIAVAIIVPCLCHLKLHGGFDTRSNELRPVLNKSMYKISFTEKILCLVLVVCGSIMGIIGTIWSFFPIN</sequence>